<dbReference type="PANTHER" id="PTHR31009">
    <property type="entry name" value="S-ADENOSYL-L-METHIONINE:CARBOXYL METHYLTRANSFERASE FAMILY PROTEIN"/>
    <property type="match status" value="1"/>
</dbReference>
<dbReference type="GO" id="GO:0046872">
    <property type="term" value="F:metal ion binding"/>
    <property type="evidence" value="ECO:0007669"/>
    <property type="project" value="UniProtKB-KW"/>
</dbReference>
<accession>A0AAV7EJN3</accession>
<dbReference type="EMBL" id="JAINDJ010000004">
    <property type="protein sequence ID" value="KAG9449047.1"/>
    <property type="molecule type" value="Genomic_DNA"/>
</dbReference>
<keyword evidence="4" id="KW-1185">Reference proteome</keyword>
<comment type="caution">
    <text evidence="3">The sequence shown here is derived from an EMBL/GenBank/DDBJ whole genome shotgun (WGS) entry which is preliminary data.</text>
</comment>
<gene>
    <name evidence="3" type="ORF">H6P81_009012</name>
</gene>
<evidence type="ECO:0000313" key="3">
    <source>
        <dbReference type="EMBL" id="KAG9449047.1"/>
    </source>
</evidence>
<dbReference type="GO" id="GO:0008168">
    <property type="term" value="F:methyltransferase activity"/>
    <property type="evidence" value="ECO:0007669"/>
    <property type="project" value="InterPro"/>
</dbReference>
<reference evidence="3 4" key="1">
    <citation type="submission" date="2021-07" db="EMBL/GenBank/DDBJ databases">
        <title>The Aristolochia fimbriata genome: insights into angiosperm evolution, floral development and chemical biosynthesis.</title>
        <authorList>
            <person name="Jiao Y."/>
        </authorList>
    </citation>
    <scope>NUCLEOTIDE SEQUENCE [LARGE SCALE GENOMIC DNA]</scope>
    <source>
        <strain evidence="3">IBCAS-2021</strain>
        <tissue evidence="3">Leaf</tissue>
    </source>
</reference>
<dbReference type="SUPFAM" id="SSF53335">
    <property type="entry name" value="S-adenosyl-L-methionine-dependent methyltransferases"/>
    <property type="match status" value="1"/>
</dbReference>
<dbReference type="Pfam" id="PF03492">
    <property type="entry name" value="Methyltransf_7"/>
    <property type="match status" value="1"/>
</dbReference>
<dbReference type="Proteomes" id="UP000825729">
    <property type="component" value="Unassembled WGS sequence"/>
</dbReference>
<dbReference type="AlphaFoldDB" id="A0AAV7EJN3"/>
<proteinExistence type="predicted"/>
<sequence>MDTHVDEYHCFHKDENGEEILPSSTAVSFPESKVDNLKCAEAYPMSGGHGPTSYSNNSHYQGEGVNAAKHLIREAIAKNICLKQLSSLKTYHVADLGCSVGPNTFAVVDNIIGAVEQEVVRLGAVMDFQVSFNDHVANDFNTLFASLPPNKPGRRYFAAGVPGSFHGRLFPEESLHFVHSSYAVHWLSRVPDEVKDDKSPAWNKGKILSVGAKREVEEAYAAQFAKDMEVFLQARAEEVAAAGLIALILPYNKGSVYVQQAMFSRVFRVLELTLNDMALKGRLDEKKVNEFNLPMYLPSTTELQKLVDRNGSFSIKNMQPLASSTKGYISSKLADAHQYSLSVRAPMEGIMSQYFGGREAVDEIFDRYVEIAEENLDFLSQSASLTEDLFVLLKRKP</sequence>
<keyword evidence="2" id="KW-0460">Magnesium</keyword>
<dbReference type="InterPro" id="IPR029063">
    <property type="entry name" value="SAM-dependent_MTases_sf"/>
</dbReference>
<keyword evidence="1" id="KW-0479">Metal-binding</keyword>
<dbReference type="Gene3D" id="3.40.50.150">
    <property type="entry name" value="Vaccinia Virus protein VP39"/>
    <property type="match status" value="1"/>
</dbReference>
<evidence type="ECO:0008006" key="5">
    <source>
        <dbReference type="Google" id="ProtNLM"/>
    </source>
</evidence>
<evidence type="ECO:0000313" key="4">
    <source>
        <dbReference type="Proteomes" id="UP000825729"/>
    </source>
</evidence>
<organism evidence="3 4">
    <name type="scientific">Aristolochia fimbriata</name>
    <name type="common">White veined hardy Dutchman's pipe vine</name>
    <dbReference type="NCBI Taxonomy" id="158543"/>
    <lineage>
        <taxon>Eukaryota</taxon>
        <taxon>Viridiplantae</taxon>
        <taxon>Streptophyta</taxon>
        <taxon>Embryophyta</taxon>
        <taxon>Tracheophyta</taxon>
        <taxon>Spermatophyta</taxon>
        <taxon>Magnoliopsida</taxon>
        <taxon>Magnoliidae</taxon>
        <taxon>Piperales</taxon>
        <taxon>Aristolochiaceae</taxon>
        <taxon>Aristolochia</taxon>
    </lineage>
</organism>
<evidence type="ECO:0000256" key="2">
    <source>
        <dbReference type="ARBA" id="ARBA00022842"/>
    </source>
</evidence>
<name>A0AAV7EJN3_ARIFI</name>
<dbReference type="InterPro" id="IPR005299">
    <property type="entry name" value="MeTrfase_7"/>
</dbReference>
<evidence type="ECO:0000256" key="1">
    <source>
        <dbReference type="ARBA" id="ARBA00022723"/>
    </source>
</evidence>
<protein>
    <recommendedName>
        <fullName evidence="5">S-adenosylmethionine-dependent methyltransferase</fullName>
    </recommendedName>
</protein>
<dbReference type="InterPro" id="IPR042086">
    <property type="entry name" value="MeTrfase_capping"/>
</dbReference>
<dbReference type="Gene3D" id="1.10.1200.270">
    <property type="entry name" value="Methyltransferase, alpha-helical capping domain"/>
    <property type="match status" value="1"/>
</dbReference>